<proteinExistence type="predicted"/>
<name>A0ABV9SGF2_9ACTN</name>
<accession>A0ABV9SGF2</accession>
<protein>
    <recommendedName>
        <fullName evidence="3">Transglutaminase-like domain-containing protein</fullName>
    </recommendedName>
</protein>
<dbReference type="RefSeq" id="WP_344139953.1">
    <property type="nucleotide sequence ID" value="NZ_BAAAQI010000001.1"/>
</dbReference>
<dbReference type="EMBL" id="JBHSIY010000006">
    <property type="protein sequence ID" value="MFC4866351.1"/>
    <property type="molecule type" value="Genomic_DNA"/>
</dbReference>
<sequence length="274" mass="31015">MGRPVTTSEEVRDLFNVTANAKHKYDTWSTGHRRADVVPHVLAHTTRVLYTLTRDDLERVRCPSGEDEHALGRVKRAQAESVADIVDWEPDFAFTHVFHHALETLGHLPTWQEFRRFCENDPVARRALWLPAQAKIAEVQDSHGTTSAVAHDAMRWRVGNAYYSSVREIHLITLLRIHGIDVRFHPLADALFRVDAWWGHTVLSIYVGNDRFRNAGRGRKEPPERILHGAAPSFAFETINLAPADRYGVVHLAAEKDIQAVAERLKANPGPEPP</sequence>
<comment type="caution">
    <text evidence="1">The sequence shown here is derived from an EMBL/GenBank/DDBJ whole genome shotgun (WGS) entry which is preliminary data.</text>
</comment>
<dbReference type="Proteomes" id="UP001595858">
    <property type="component" value="Unassembled WGS sequence"/>
</dbReference>
<reference evidence="2" key="1">
    <citation type="journal article" date="2019" name="Int. J. Syst. Evol. Microbiol.">
        <title>The Global Catalogue of Microorganisms (GCM) 10K type strain sequencing project: providing services to taxonomists for standard genome sequencing and annotation.</title>
        <authorList>
            <consortium name="The Broad Institute Genomics Platform"/>
            <consortium name="The Broad Institute Genome Sequencing Center for Infectious Disease"/>
            <person name="Wu L."/>
            <person name="Ma J."/>
        </authorList>
    </citation>
    <scope>NUCLEOTIDE SEQUENCE [LARGE SCALE GENOMIC DNA]</scope>
    <source>
        <strain evidence="2">CGMCC 4.7304</strain>
    </source>
</reference>
<gene>
    <name evidence="1" type="ORF">ACFPCZ_06885</name>
</gene>
<evidence type="ECO:0000313" key="1">
    <source>
        <dbReference type="EMBL" id="MFC4866351.1"/>
    </source>
</evidence>
<organism evidence="1 2">
    <name type="scientific">Streptomonospora arabica</name>
    <dbReference type="NCBI Taxonomy" id="412417"/>
    <lineage>
        <taxon>Bacteria</taxon>
        <taxon>Bacillati</taxon>
        <taxon>Actinomycetota</taxon>
        <taxon>Actinomycetes</taxon>
        <taxon>Streptosporangiales</taxon>
        <taxon>Nocardiopsidaceae</taxon>
        <taxon>Streptomonospora</taxon>
    </lineage>
</organism>
<evidence type="ECO:0008006" key="3">
    <source>
        <dbReference type="Google" id="ProtNLM"/>
    </source>
</evidence>
<keyword evidence="2" id="KW-1185">Reference proteome</keyword>
<evidence type="ECO:0000313" key="2">
    <source>
        <dbReference type="Proteomes" id="UP001595858"/>
    </source>
</evidence>